<dbReference type="RefSeq" id="WP_179003048.1">
    <property type="nucleotide sequence ID" value="NZ_JBHSCO010000006.1"/>
</dbReference>
<keyword evidence="1" id="KW-0812">Transmembrane</keyword>
<accession>A0ABV8W9W6</accession>
<dbReference type="InterPro" id="IPR021326">
    <property type="entry name" value="DUF2931"/>
</dbReference>
<evidence type="ECO:0000313" key="3">
    <source>
        <dbReference type="Proteomes" id="UP001595719"/>
    </source>
</evidence>
<organism evidence="2 3">
    <name type="scientific">Flavobacterium quisquiliarum</name>
    <dbReference type="NCBI Taxonomy" id="1834436"/>
    <lineage>
        <taxon>Bacteria</taxon>
        <taxon>Pseudomonadati</taxon>
        <taxon>Bacteroidota</taxon>
        <taxon>Flavobacteriia</taxon>
        <taxon>Flavobacteriales</taxon>
        <taxon>Flavobacteriaceae</taxon>
        <taxon>Flavobacterium</taxon>
    </lineage>
</organism>
<reference evidence="3" key="1">
    <citation type="journal article" date="2019" name="Int. J. Syst. Evol. Microbiol.">
        <title>The Global Catalogue of Microorganisms (GCM) 10K type strain sequencing project: providing services to taxonomists for standard genome sequencing and annotation.</title>
        <authorList>
            <consortium name="The Broad Institute Genomics Platform"/>
            <consortium name="The Broad Institute Genome Sequencing Center for Infectious Disease"/>
            <person name="Wu L."/>
            <person name="Ma J."/>
        </authorList>
    </citation>
    <scope>NUCLEOTIDE SEQUENCE [LARGE SCALE GENOMIC DNA]</scope>
    <source>
        <strain evidence="3">CGMCC 1.15345</strain>
    </source>
</reference>
<keyword evidence="3" id="KW-1185">Reference proteome</keyword>
<proteinExistence type="predicted"/>
<dbReference type="Pfam" id="PF11153">
    <property type="entry name" value="DUF2931"/>
    <property type="match status" value="1"/>
</dbReference>
<dbReference type="Proteomes" id="UP001595719">
    <property type="component" value="Unassembled WGS sequence"/>
</dbReference>
<keyword evidence="1" id="KW-1133">Transmembrane helix</keyword>
<name>A0ABV8W9W6_9FLAO</name>
<comment type="caution">
    <text evidence="2">The sequence shown here is derived from an EMBL/GenBank/DDBJ whole genome shotgun (WGS) entry which is preliminary data.</text>
</comment>
<keyword evidence="1" id="KW-0472">Membrane</keyword>
<evidence type="ECO:0000313" key="2">
    <source>
        <dbReference type="EMBL" id="MFC4393524.1"/>
    </source>
</evidence>
<sequence length="352" mass="40682">MKNIKHFREKSIISALIFLFIVIVGAHKYVSYYYHEDKCYEWHANAQTTIGLPVMFAKCSLHHTGHYEKNCDKNTMLYGDNDDRAISCGGSGIGDGKDLYPDNLKILYYSFNENKFYGGTFKLDYNKILSIAEKMRKAVQIEYDLSQNIVFETTVYPKGKVEVSMKSYIKTSVGKAIIGSFQAKPENHDWSVFADSDYANKRSVSKNTSIAVQRALLLNKYNWKVDIILPAECTIKKLDVDVYGNKYLEMDTLKNSKLPSYGNFVYLPQQLYLNWKRKDTIEFSTELNFDEKEIIKAFETIHTKNDTVPITMKLIVKDDTTAVRAILYNKGKNIELKNIKPSGIWKQKIYHY</sequence>
<gene>
    <name evidence="2" type="ORF">ACFOY0_21205</name>
</gene>
<protein>
    <submittedName>
        <fullName evidence="2">DUF2931 family protein</fullName>
    </submittedName>
</protein>
<dbReference type="EMBL" id="JBHSCO010000006">
    <property type="protein sequence ID" value="MFC4393524.1"/>
    <property type="molecule type" value="Genomic_DNA"/>
</dbReference>
<feature type="transmembrane region" description="Helical" evidence="1">
    <location>
        <begin position="12"/>
        <end position="30"/>
    </location>
</feature>
<evidence type="ECO:0000256" key="1">
    <source>
        <dbReference type="SAM" id="Phobius"/>
    </source>
</evidence>